<dbReference type="InterPro" id="IPR052559">
    <property type="entry name" value="V-haloperoxidase"/>
</dbReference>
<accession>A0A1U7HTB9</accession>
<dbReference type="Gene3D" id="1.20.144.10">
    <property type="entry name" value="Phosphatidic acid phosphatase type 2/haloperoxidase"/>
    <property type="match status" value="1"/>
</dbReference>
<dbReference type="STRING" id="1921803.NIES593_02000"/>
<dbReference type="SUPFAM" id="SSF48317">
    <property type="entry name" value="Acid phosphatase/Vanadium-dependent haloperoxidase"/>
    <property type="match status" value="1"/>
</dbReference>
<gene>
    <name evidence="4" type="ORF">NIES593_02000</name>
</gene>
<dbReference type="GO" id="GO:0004601">
    <property type="term" value="F:peroxidase activity"/>
    <property type="evidence" value="ECO:0007669"/>
    <property type="project" value="InterPro"/>
</dbReference>
<feature type="signal peptide" evidence="1">
    <location>
        <begin position="1"/>
        <end position="27"/>
    </location>
</feature>
<dbReference type="InterPro" id="IPR016119">
    <property type="entry name" value="Br/Cl_peroxidase_C"/>
</dbReference>
<dbReference type="InterPro" id="IPR055161">
    <property type="entry name" value="NapH1-like_2nd"/>
</dbReference>
<dbReference type="Pfam" id="PF21167">
    <property type="entry name" value="DUF6851"/>
    <property type="match status" value="1"/>
</dbReference>
<feature type="domain" description="DUF6851" evidence="2">
    <location>
        <begin position="60"/>
        <end position="190"/>
    </location>
</feature>
<comment type="caution">
    <text evidence="4">The sequence shown here is derived from an EMBL/GenBank/DDBJ whole genome shotgun (WGS) entry which is preliminary data.</text>
</comment>
<evidence type="ECO:0000256" key="1">
    <source>
        <dbReference type="SAM" id="SignalP"/>
    </source>
</evidence>
<dbReference type="PANTHER" id="PTHR34599:SF2">
    <property type="entry name" value="TRAF-TYPE DOMAIN-CONTAINING PROTEIN"/>
    <property type="match status" value="1"/>
</dbReference>
<dbReference type="InterPro" id="IPR036938">
    <property type="entry name" value="PAP2/HPO_sf"/>
</dbReference>
<dbReference type="Gene3D" id="1.10.606.10">
    <property type="entry name" value="Vanadium-containing Chloroperoxidase, domain 2"/>
    <property type="match status" value="1"/>
</dbReference>
<dbReference type="InterPro" id="IPR049283">
    <property type="entry name" value="DUF6851"/>
</dbReference>
<dbReference type="AlphaFoldDB" id="A0A1U7HTB9"/>
<evidence type="ECO:0000259" key="2">
    <source>
        <dbReference type="Pfam" id="PF21167"/>
    </source>
</evidence>
<evidence type="ECO:0000313" key="4">
    <source>
        <dbReference type="EMBL" id="OKH26836.1"/>
    </source>
</evidence>
<evidence type="ECO:0000259" key="3">
    <source>
        <dbReference type="Pfam" id="PF22778"/>
    </source>
</evidence>
<dbReference type="OrthoDB" id="518237at2"/>
<feature type="chain" id="PRO_5011984617" evidence="1">
    <location>
        <begin position="28"/>
        <end position="544"/>
    </location>
</feature>
<dbReference type="EMBL" id="MRCB01000001">
    <property type="protein sequence ID" value="OKH26836.1"/>
    <property type="molecule type" value="Genomic_DNA"/>
</dbReference>
<dbReference type="Proteomes" id="UP000186868">
    <property type="component" value="Unassembled WGS sequence"/>
</dbReference>
<dbReference type="CDD" id="cd03398">
    <property type="entry name" value="PAP2_haloperoxidase"/>
    <property type="match status" value="1"/>
</dbReference>
<protein>
    <submittedName>
        <fullName evidence="4">Phosphoesterase</fullName>
    </submittedName>
</protein>
<dbReference type="Pfam" id="PF22778">
    <property type="entry name" value="VCPO_2nd"/>
    <property type="match status" value="1"/>
</dbReference>
<evidence type="ECO:0000313" key="5">
    <source>
        <dbReference type="Proteomes" id="UP000186868"/>
    </source>
</evidence>
<keyword evidence="5" id="KW-1185">Reference proteome</keyword>
<dbReference type="PANTHER" id="PTHR34599">
    <property type="entry name" value="PEROXIDASE-RELATED"/>
    <property type="match status" value="1"/>
</dbReference>
<reference evidence="4 5" key="1">
    <citation type="submission" date="2016-11" db="EMBL/GenBank/DDBJ databases">
        <title>Draft Genome Sequences of Nine Cyanobacterial Strains from Diverse Habitats.</title>
        <authorList>
            <person name="Zhu T."/>
            <person name="Hou S."/>
            <person name="Lu X."/>
            <person name="Hess W.R."/>
        </authorList>
    </citation>
    <scope>NUCLEOTIDE SEQUENCE [LARGE SCALE GENOMIC DNA]</scope>
    <source>
        <strain evidence="4 5">NIES-593</strain>
    </source>
</reference>
<proteinExistence type="predicted"/>
<sequence>MDKSRFSFLLSVGLAIAGSAIDLPANAATLANSWVSEALEAVKYNPKIGPTGASRAYGILGTAMYDAWSAYELTPISTQLGDNLQRPGSENTLANKETAISYAAYRVLAELFPNRIDSLNARMSNLGFDPNNLTTDTTTAVGIGNVMADALMQLRRYDGSNQLGGYVDTSGYSPINNRPENVIDIERWTPEYISDEASAPLQQYLTPHWGEVIPFALASGNEFRPPAPEPFLLVEGATVDLAAKTITLQDGSQVNIDRSLIGTIINPGFIQQAQELIDISANLTDKQKLIAEFWEDPAGTPFPPGHWMYFGQLVSQQRNHTLDDDIQMFFALGNAVMDAGIATWEAKGFYDYTRPVRAIRELGRLGLIGTDDGTGTFCIEAWGGAGKGTVTMPATEFITYQTPGSHPSPPFAEYTSGHSAFSSASAEILKLFTGSDAFGASVTFYPGTSRFEPGITPNDTVTLSWATFTEAAEEAGMSRLYGGIHFSDGNIQSQIMGQKVGAKVWQRTQFYINGGVTVPEPATTTALLILGWLSLAGARKCRQQ</sequence>
<name>A0A1U7HTB9_9CYAN</name>
<organism evidence="4 5">
    <name type="scientific">Hydrococcus rivularis NIES-593</name>
    <dbReference type="NCBI Taxonomy" id="1921803"/>
    <lineage>
        <taxon>Bacteria</taxon>
        <taxon>Bacillati</taxon>
        <taxon>Cyanobacteriota</taxon>
        <taxon>Cyanophyceae</taxon>
        <taxon>Pleurocapsales</taxon>
        <taxon>Hydrococcaceae</taxon>
        <taxon>Hydrococcus</taxon>
    </lineage>
</organism>
<keyword evidence="1" id="KW-0732">Signal</keyword>
<feature type="domain" description="Vanadium-dependent haloperoxidase NapH1-like second helical-bundle" evidence="3">
    <location>
        <begin position="327"/>
        <end position="516"/>
    </location>
</feature>